<accession>A0A936ZU71</accession>
<dbReference type="SUPFAM" id="SSF51126">
    <property type="entry name" value="Pectin lyase-like"/>
    <property type="match status" value="1"/>
</dbReference>
<organism evidence="1 2">
    <name type="scientific">Aquimarina mytili</name>
    <dbReference type="NCBI Taxonomy" id="874423"/>
    <lineage>
        <taxon>Bacteria</taxon>
        <taxon>Pseudomonadati</taxon>
        <taxon>Bacteroidota</taxon>
        <taxon>Flavobacteriia</taxon>
        <taxon>Flavobacteriales</taxon>
        <taxon>Flavobacteriaceae</taxon>
        <taxon>Aquimarina</taxon>
    </lineage>
</organism>
<proteinExistence type="predicted"/>
<dbReference type="PROSITE" id="PS51257">
    <property type="entry name" value="PROKAR_LIPOPROTEIN"/>
    <property type="match status" value="1"/>
</dbReference>
<name>A0A936ZU71_9FLAO</name>
<gene>
    <name evidence="1" type="ORF">JJQ60_18125</name>
</gene>
<dbReference type="Gene3D" id="2.60.40.2340">
    <property type="match status" value="2"/>
</dbReference>
<dbReference type="AlphaFoldDB" id="A0A936ZU71"/>
<evidence type="ECO:0008006" key="3">
    <source>
        <dbReference type="Google" id="ProtNLM"/>
    </source>
</evidence>
<sequence>MKNHALLLLVYTVFIYSCVKDDIQKQVVKSNTKQITEYVFLASENDVLNDDLVANINEEEKQITVTVPFGTERTSLQPSITVSEKSKITPDTGVAQDFTTPVLYKVAAEDGSIQEYNVVISEAQKSEKRIISFAFMASQNNALQEDILAVINESEKTIQAIVPYGTAVDALTPKISITPGTTITPDDTSTQDFSNTVNYTVTAQDNSSQAYTVNVVVAGKEILIFPKAFQRIENIEPGSSLILQPGIHGEIVFKYCKGTKDGPITIKNASTGDVVVNPRYYREQGNNVSFSWRFIESAFIHIEGNNNPGKCQGIEFREMQIHTHEWTNSMLVANCRFIKGSRAPNGNGVASLSIKVPYLQIGEKDPDRYANFVQEYAIVRNCYFDEPSNEAIYIGNTYNIYHLTKNVEITNVYVKDSGRECIQVSNALQYKASNLTLIGSGLNNETGAQMNMFQVGNSSGSLENFVFVNAGEYPIIMFTKDFKIRNGAIYNAQKGGIFLGKFAIRYPDSTIPDNPVEISNVAIQNGKTALVEVASDEMSIVLNNNSVSNMINEHYIQNGLNTNQVSSTNFRQNIAIPSFQDFNNSFFDTLGYKEANCD</sequence>
<dbReference type="InterPro" id="IPR006626">
    <property type="entry name" value="PbH1"/>
</dbReference>
<dbReference type="InterPro" id="IPR011050">
    <property type="entry name" value="Pectin_lyase_fold/virulence"/>
</dbReference>
<dbReference type="EMBL" id="JAERQJ010000008">
    <property type="protein sequence ID" value="MBL0685457.1"/>
    <property type="molecule type" value="Genomic_DNA"/>
</dbReference>
<dbReference type="Proteomes" id="UP000651057">
    <property type="component" value="Unassembled WGS sequence"/>
</dbReference>
<evidence type="ECO:0000313" key="1">
    <source>
        <dbReference type="EMBL" id="MBL0685457.1"/>
    </source>
</evidence>
<dbReference type="SMART" id="SM00710">
    <property type="entry name" value="PbH1"/>
    <property type="match status" value="4"/>
</dbReference>
<dbReference type="RefSeq" id="WP_201923572.1">
    <property type="nucleotide sequence ID" value="NZ_BAABAX010000002.1"/>
</dbReference>
<protein>
    <recommendedName>
        <fullName evidence="3">DUF5018 domain-containing protein</fullName>
    </recommendedName>
</protein>
<reference evidence="1" key="1">
    <citation type="submission" date="2021-01" db="EMBL/GenBank/DDBJ databases">
        <authorList>
            <person name="Zhong Y.L."/>
        </authorList>
    </citation>
    <scope>NUCLEOTIDE SEQUENCE</scope>
    <source>
        <strain evidence="1">KCTC 23302</strain>
    </source>
</reference>
<comment type="caution">
    <text evidence="1">The sequence shown here is derived from an EMBL/GenBank/DDBJ whole genome shotgun (WGS) entry which is preliminary data.</text>
</comment>
<keyword evidence="2" id="KW-1185">Reference proteome</keyword>
<evidence type="ECO:0000313" key="2">
    <source>
        <dbReference type="Proteomes" id="UP000651057"/>
    </source>
</evidence>